<feature type="coiled-coil region" evidence="1">
    <location>
        <begin position="184"/>
        <end position="254"/>
    </location>
</feature>
<dbReference type="Proteomes" id="UP000240010">
    <property type="component" value="Unassembled WGS sequence"/>
</dbReference>
<keyword evidence="2" id="KW-0812">Transmembrane</keyword>
<proteinExistence type="predicted"/>
<evidence type="ECO:0000256" key="1">
    <source>
        <dbReference type="SAM" id="Coils"/>
    </source>
</evidence>
<protein>
    <submittedName>
        <fullName evidence="3">Uncharacterized protein involved in exopolysaccharide biosynthesis</fullName>
    </submittedName>
</protein>
<dbReference type="GO" id="GO:0005886">
    <property type="term" value="C:plasma membrane"/>
    <property type="evidence" value="ECO:0007669"/>
    <property type="project" value="TreeGrafter"/>
</dbReference>
<dbReference type="GO" id="GO:0004713">
    <property type="term" value="F:protein tyrosine kinase activity"/>
    <property type="evidence" value="ECO:0007669"/>
    <property type="project" value="TreeGrafter"/>
</dbReference>
<dbReference type="RefSeq" id="WP_104428914.1">
    <property type="nucleotide sequence ID" value="NZ_PTIZ01000005.1"/>
</dbReference>
<dbReference type="PANTHER" id="PTHR32309:SF13">
    <property type="entry name" value="FERRIC ENTEROBACTIN TRANSPORT PROTEIN FEPE"/>
    <property type="match status" value="1"/>
</dbReference>
<accession>A0A2S6HDZ3</accession>
<sequence length="577" mass="65664">MEPYTKTLADYLDLVKRRKHYIVVTWLLVSLISVAVAYNLPKIYRSTATILIDAPIPTSLLDSTVSQFADEQVQSIYQRVMTTDNVLSIIESNGLYDDIKDGFTRYELADIFKENTDVKLATSSLTPQANSGMAEIAFNISFSDNDAIKAKEVADKLTTLFIEQNDKARTQRAIRATDFLMEESDKLNRELQEIDGKIAKYKEQNNFSLPEQVQGNMAAIDRMENEMRDTDSQIRTTKERIAFLSAELARAQQELPATLDDKAPQTKDDALRTLRAQYLKFSSIYSPTHPSLVRLKREIKALDPAFEGQPAGEDVLKQLTEAKRELKLLEETYAGNHPNIAQRKKQIDKLEQQLKNKPSRSQPEQVVMQTANPAYFGVEAQYKSSQSELQSLIQKQDYLKEKIEKMHNTLLLAPQVEMGYTDLIRERDNTIKKYTQLKEKWLDAKLVQTLEQQQQGQTITIIEQPTIPSHPEKAIRRKVAIGGFFMGLIAGLGVALFVEFLEPGVRGYRAINQVTGLMPLVVVPYIESPAELEERFVKQSQERKIAAWTGAVLILLVIAVLIYFFFLPLSPFMERNQ</sequence>
<feature type="transmembrane region" description="Helical" evidence="2">
    <location>
        <begin position="546"/>
        <end position="566"/>
    </location>
</feature>
<name>A0A2S6HDZ3_9GAMM</name>
<evidence type="ECO:0000256" key="2">
    <source>
        <dbReference type="SAM" id="Phobius"/>
    </source>
</evidence>
<comment type="caution">
    <text evidence="3">The sequence shown here is derived from an EMBL/GenBank/DDBJ whole genome shotgun (WGS) entry which is preliminary data.</text>
</comment>
<feature type="transmembrane region" description="Helical" evidence="2">
    <location>
        <begin position="479"/>
        <end position="498"/>
    </location>
</feature>
<evidence type="ECO:0000313" key="4">
    <source>
        <dbReference type="Proteomes" id="UP000240010"/>
    </source>
</evidence>
<dbReference type="PANTHER" id="PTHR32309">
    <property type="entry name" value="TYROSINE-PROTEIN KINASE"/>
    <property type="match status" value="1"/>
</dbReference>
<dbReference type="InterPro" id="IPR050445">
    <property type="entry name" value="Bact_polysacc_biosynth/exp"/>
</dbReference>
<organism evidence="3 4">
    <name type="scientific">Methylobacter tundripaludum</name>
    <dbReference type="NCBI Taxonomy" id="173365"/>
    <lineage>
        <taxon>Bacteria</taxon>
        <taxon>Pseudomonadati</taxon>
        <taxon>Pseudomonadota</taxon>
        <taxon>Gammaproteobacteria</taxon>
        <taxon>Methylococcales</taxon>
        <taxon>Methylococcaceae</taxon>
        <taxon>Methylobacter</taxon>
    </lineage>
</organism>
<dbReference type="AlphaFoldDB" id="A0A2S6HDZ3"/>
<keyword evidence="2" id="KW-0472">Membrane</keyword>
<evidence type="ECO:0000313" key="3">
    <source>
        <dbReference type="EMBL" id="PPK75697.1"/>
    </source>
</evidence>
<dbReference type="EMBL" id="PTIZ01000005">
    <property type="protein sequence ID" value="PPK75697.1"/>
    <property type="molecule type" value="Genomic_DNA"/>
</dbReference>
<keyword evidence="1" id="KW-0175">Coiled coil</keyword>
<reference evidence="3 4" key="1">
    <citation type="submission" date="2018-02" db="EMBL/GenBank/DDBJ databases">
        <title>Subsurface microbial communities from deep shales in Ohio and West Virginia, USA.</title>
        <authorList>
            <person name="Wrighton K."/>
        </authorList>
    </citation>
    <scope>NUCLEOTIDE SEQUENCE [LARGE SCALE GENOMIC DNA]</scope>
    <source>
        <strain evidence="3 4">OWC-DMM</strain>
    </source>
</reference>
<keyword evidence="2" id="KW-1133">Transmembrane helix</keyword>
<gene>
    <name evidence="3" type="ORF">B0F87_105169</name>
</gene>
<feature type="transmembrane region" description="Helical" evidence="2">
    <location>
        <begin position="20"/>
        <end position="40"/>
    </location>
</feature>